<proteinExistence type="predicted"/>
<keyword evidence="6" id="KW-1185">Reference proteome</keyword>
<comment type="caution">
    <text evidence="5">The sequence shown here is derived from an EMBL/GenBank/DDBJ whole genome shotgun (WGS) entry which is preliminary data.</text>
</comment>
<accession>A0ABP0SAR1</accession>
<evidence type="ECO:0000256" key="1">
    <source>
        <dbReference type="SAM" id="MobiDB-lite"/>
    </source>
</evidence>
<evidence type="ECO:0000313" key="6">
    <source>
        <dbReference type="Proteomes" id="UP001642484"/>
    </source>
</evidence>
<evidence type="ECO:0000256" key="3">
    <source>
        <dbReference type="SAM" id="SignalP"/>
    </source>
</evidence>
<evidence type="ECO:0000313" key="5">
    <source>
        <dbReference type="EMBL" id="CAK9109451.1"/>
    </source>
</evidence>
<dbReference type="Proteomes" id="UP001642484">
    <property type="component" value="Unassembled WGS sequence"/>
</dbReference>
<keyword evidence="2" id="KW-1133">Transmembrane helix</keyword>
<keyword evidence="3" id="KW-0732">Signal</keyword>
<evidence type="ECO:0000256" key="2">
    <source>
        <dbReference type="SAM" id="Phobius"/>
    </source>
</evidence>
<reference evidence="5 6" key="1">
    <citation type="submission" date="2024-02" db="EMBL/GenBank/DDBJ databases">
        <authorList>
            <person name="Chen Y."/>
            <person name="Shah S."/>
            <person name="Dougan E. K."/>
            <person name="Thang M."/>
            <person name="Chan C."/>
        </authorList>
    </citation>
    <scope>NUCLEOTIDE SEQUENCE [LARGE SCALE GENOMIC DNA]</scope>
</reference>
<gene>
    <name evidence="4" type="ORF">CCMP2556_LOCUS38643</name>
    <name evidence="5" type="ORF">CCMP2556_LOCUS50949</name>
</gene>
<organism evidence="5 6">
    <name type="scientific">Durusdinium trenchii</name>
    <dbReference type="NCBI Taxonomy" id="1381693"/>
    <lineage>
        <taxon>Eukaryota</taxon>
        <taxon>Sar</taxon>
        <taxon>Alveolata</taxon>
        <taxon>Dinophyceae</taxon>
        <taxon>Suessiales</taxon>
        <taxon>Symbiodiniaceae</taxon>
        <taxon>Durusdinium</taxon>
    </lineage>
</organism>
<evidence type="ECO:0000313" key="4">
    <source>
        <dbReference type="EMBL" id="CAK9078390.1"/>
    </source>
</evidence>
<feature type="region of interest" description="Disordered" evidence="1">
    <location>
        <begin position="201"/>
        <end position="229"/>
    </location>
</feature>
<feature type="transmembrane region" description="Helical" evidence="2">
    <location>
        <begin position="52"/>
        <end position="71"/>
    </location>
</feature>
<sequence>MEVAKSVAIAVLLCCVKAVARHSGEDGGDDGGEEDGGSDSFSFHFRGGVGHQPIGCIGFIIACAFLICFGVKKLRRYWRKYRRHHAGVYDLRSEELIIPGPGGHVVLKRGASVALLWEGHYRRGSFQGTTRHRCFYHRAVFRFDESRLPQDRPMALGEMSAGNLCHIAPVDWVGCMPASPEDLRNARHVPWVPARETAPLPAHTLTEPPQLPATSPAAAGVQLSPAENV</sequence>
<dbReference type="EMBL" id="CAXAMN010023561">
    <property type="protein sequence ID" value="CAK9078390.1"/>
    <property type="molecule type" value="Genomic_DNA"/>
</dbReference>
<keyword evidence="2" id="KW-0472">Membrane</keyword>
<feature type="signal peptide" evidence="3">
    <location>
        <begin position="1"/>
        <end position="20"/>
    </location>
</feature>
<feature type="chain" id="PRO_5045029575" evidence="3">
    <location>
        <begin position="21"/>
        <end position="229"/>
    </location>
</feature>
<name>A0ABP0SAR1_9DINO</name>
<keyword evidence="2" id="KW-0812">Transmembrane</keyword>
<protein>
    <submittedName>
        <fullName evidence="5">Uncharacterized protein</fullName>
    </submittedName>
</protein>
<dbReference type="EMBL" id="CAXAMN010027228">
    <property type="protein sequence ID" value="CAK9109451.1"/>
    <property type="molecule type" value="Genomic_DNA"/>
</dbReference>